<protein>
    <recommendedName>
        <fullName evidence="2">Inositol polyphosphate-related phosphatase domain-containing protein</fullName>
    </recommendedName>
</protein>
<evidence type="ECO:0000313" key="4">
    <source>
        <dbReference type="Proteomes" id="UP000355283"/>
    </source>
</evidence>
<keyword evidence="4" id="KW-1185">Reference proteome</keyword>
<dbReference type="Gene3D" id="3.60.10.10">
    <property type="entry name" value="Endonuclease/exonuclease/phosphatase"/>
    <property type="match status" value="1"/>
</dbReference>
<evidence type="ECO:0000256" key="1">
    <source>
        <dbReference type="SAM" id="MobiDB-lite"/>
    </source>
</evidence>
<evidence type="ECO:0000259" key="2">
    <source>
        <dbReference type="SMART" id="SM00128"/>
    </source>
</evidence>
<dbReference type="InterPro" id="IPR000300">
    <property type="entry name" value="IPPc"/>
</dbReference>
<feature type="region of interest" description="Disordered" evidence="1">
    <location>
        <begin position="434"/>
        <end position="520"/>
    </location>
</feature>
<evidence type="ECO:0000313" key="3">
    <source>
        <dbReference type="EMBL" id="TFJ82575.1"/>
    </source>
</evidence>
<name>A0A4D9CYV9_9STRA</name>
<feature type="domain" description="Inositol polyphosphate-related phosphatase" evidence="2">
    <location>
        <begin position="9"/>
        <end position="421"/>
    </location>
</feature>
<dbReference type="AlphaFoldDB" id="A0A4D9CYV9"/>
<reference evidence="3 4" key="1">
    <citation type="submission" date="2019-01" db="EMBL/GenBank/DDBJ databases">
        <title>Nuclear Genome Assembly of the Microalgal Biofuel strain Nannochloropsis salina CCMP1776.</title>
        <authorList>
            <person name="Hovde B."/>
        </authorList>
    </citation>
    <scope>NUCLEOTIDE SEQUENCE [LARGE SCALE GENOMIC DNA]</scope>
    <source>
        <strain evidence="3 4">CCMP1776</strain>
    </source>
</reference>
<dbReference type="Pfam" id="PF22669">
    <property type="entry name" value="Exo_endo_phos2"/>
    <property type="match status" value="2"/>
</dbReference>
<dbReference type="InterPro" id="IPR036691">
    <property type="entry name" value="Endo/exonu/phosph_ase_sf"/>
</dbReference>
<organism evidence="3 4">
    <name type="scientific">Nannochloropsis salina CCMP1776</name>
    <dbReference type="NCBI Taxonomy" id="1027361"/>
    <lineage>
        <taxon>Eukaryota</taxon>
        <taxon>Sar</taxon>
        <taxon>Stramenopiles</taxon>
        <taxon>Ochrophyta</taxon>
        <taxon>Eustigmatophyceae</taxon>
        <taxon>Eustigmatales</taxon>
        <taxon>Monodopsidaceae</taxon>
        <taxon>Microchloropsis</taxon>
        <taxon>Microchloropsis salina</taxon>
    </lineage>
</organism>
<dbReference type="InterPro" id="IPR046985">
    <property type="entry name" value="IP5"/>
</dbReference>
<sequence>MACEPLPKNNLLLSVLSRNLLAEGLEHWIPAGGYHIYAIAVQRSTDFLHLREAVHKQLGGNAKFSLVATAELNDATHASKSALMLFVRTVDVESGAFRLIGVNERPIRATCTGTKGLLGLSFRFYDQSIAVINAHLPERDQYSYDDDYRARHVAAMLRKLRLNGEHELFDTHLQYHHVFLLGNLNYRTRGHSPSEVLSKVVESAVACQSMLERVSRPGMDCNWRAVGYSRFWSAESQGTASLPLIPRGPLWETRHGDEEWKEGEGLRQGDEEPRLACVELGVRSMEHQTVQSLMDVVVRAWSWVKHVDTLISSIQKGLMLHGFGECPIVFPPTYKWNKAAYGEDFIIPSVVEKAYVTQETKRPWIDLTPSYTDRILYRSTPGVSHRLLPLAYDALERGPLAIISDHRPVSAAFSLLLNTAHPLALYLERHASENQQEHAGGNLPSRPALPGDFAQDTKDGGAGRRESLPETREHVSNAGGNAPPPSRHNFPERQSNSSRVSWMSDTPEENESGREGGPAFMEDMGTDTAVNLVEEIVLLYPLPCEDPLWRLRHHQALDESLRVHEECSAASHRTSGEQMLRNLHTMRWQPELEARDELTRTREEGTGHFEVDILTFGPLPMTQHALIKFMGSHKRELGQGVMCVRNDLIQDCTPPSKQDEAPGEKTSPFEFLTCRSRENLPVVGGEGRSVTGGYSFSSPISTATSDSTLPQVLYSDEKKRMTPSAANRQKGKSPDRKLQRQRVPLSVGGDYRGVVEFLCEVKARRRTRDGARLQVPRGKPQSS</sequence>
<gene>
    <name evidence="3" type="ORF">NSK_006001</name>
</gene>
<proteinExistence type="predicted"/>
<accession>A0A4D9CYV9</accession>
<dbReference type="SMART" id="SM00128">
    <property type="entry name" value="IPPc"/>
    <property type="match status" value="1"/>
</dbReference>
<dbReference type="PANTHER" id="PTHR11200">
    <property type="entry name" value="INOSITOL 5-PHOSPHATASE"/>
    <property type="match status" value="1"/>
</dbReference>
<feature type="compositionally biased region" description="Polar residues" evidence="1">
    <location>
        <begin position="697"/>
        <end position="710"/>
    </location>
</feature>
<dbReference type="EMBL" id="SDOX01000096">
    <property type="protein sequence ID" value="TFJ82575.1"/>
    <property type="molecule type" value="Genomic_DNA"/>
</dbReference>
<dbReference type="GO" id="GO:0004439">
    <property type="term" value="F:phosphatidylinositol-4,5-bisphosphate 5-phosphatase activity"/>
    <property type="evidence" value="ECO:0007669"/>
    <property type="project" value="TreeGrafter"/>
</dbReference>
<feature type="compositionally biased region" description="Polar residues" evidence="1">
    <location>
        <begin position="492"/>
        <end position="504"/>
    </location>
</feature>
<dbReference type="Proteomes" id="UP000355283">
    <property type="component" value="Unassembled WGS sequence"/>
</dbReference>
<dbReference type="PANTHER" id="PTHR11200:SF275">
    <property type="entry name" value="LD06095P"/>
    <property type="match status" value="1"/>
</dbReference>
<comment type="caution">
    <text evidence="3">The sequence shown here is derived from an EMBL/GenBank/DDBJ whole genome shotgun (WGS) entry which is preliminary data.</text>
</comment>
<feature type="region of interest" description="Disordered" evidence="1">
    <location>
        <begin position="697"/>
        <end position="745"/>
    </location>
</feature>
<dbReference type="GO" id="GO:0046856">
    <property type="term" value="P:phosphatidylinositol dephosphorylation"/>
    <property type="evidence" value="ECO:0007669"/>
    <property type="project" value="InterPro"/>
</dbReference>
<dbReference type="OrthoDB" id="62798at2759"/>
<feature type="compositionally biased region" description="Basic and acidic residues" evidence="1">
    <location>
        <begin position="455"/>
        <end position="475"/>
    </location>
</feature>
<dbReference type="SUPFAM" id="SSF56219">
    <property type="entry name" value="DNase I-like"/>
    <property type="match status" value="1"/>
</dbReference>